<dbReference type="InterPro" id="IPR017871">
    <property type="entry name" value="ABC_transporter-like_CS"/>
</dbReference>
<dbReference type="InterPro" id="IPR003439">
    <property type="entry name" value="ABC_transporter-like_ATP-bd"/>
</dbReference>
<evidence type="ECO:0000259" key="4">
    <source>
        <dbReference type="PROSITE" id="PS50893"/>
    </source>
</evidence>
<comment type="caution">
    <text evidence="5">The sequence shown here is derived from an EMBL/GenBank/DDBJ whole genome shotgun (WGS) entry which is preliminary data.</text>
</comment>
<dbReference type="Proteomes" id="UP000076935">
    <property type="component" value="Unassembled WGS sequence"/>
</dbReference>
<dbReference type="EMBL" id="LQWY01000043">
    <property type="protein sequence ID" value="OAH60286.1"/>
    <property type="molecule type" value="Genomic_DNA"/>
</dbReference>
<evidence type="ECO:0000313" key="5">
    <source>
        <dbReference type="EMBL" id="OAH60286.1"/>
    </source>
</evidence>
<keyword evidence="6" id="KW-1185">Reference proteome</keyword>
<reference evidence="5 6" key="1">
    <citation type="submission" date="2016-01" db="EMBL/GenBank/DDBJ databases">
        <title>Investigation of taxonomic status of Bacillus aminovorans.</title>
        <authorList>
            <person name="Verma A."/>
            <person name="Pal Y."/>
            <person name="Krishnamurthi S."/>
        </authorList>
    </citation>
    <scope>NUCLEOTIDE SEQUENCE [LARGE SCALE GENOMIC DNA]</scope>
    <source>
        <strain evidence="5 6">DSM 1314</strain>
    </source>
</reference>
<proteinExistence type="predicted"/>
<organism evidence="5 6">
    <name type="scientific">Domibacillus aminovorans</name>
    <dbReference type="NCBI Taxonomy" id="29332"/>
    <lineage>
        <taxon>Bacteria</taxon>
        <taxon>Bacillati</taxon>
        <taxon>Bacillota</taxon>
        <taxon>Bacilli</taxon>
        <taxon>Bacillales</taxon>
        <taxon>Bacillaceae</taxon>
        <taxon>Domibacillus</taxon>
    </lineage>
</organism>
<dbReference type="Gene3D" id="3.40.50.300">
    <property type="entry name" value="P-loop containing nucleotide triphosphate hydrolases"/>
    <property type="match status" value="1"/>
</dbReference>
<dbReference type="PROSITE" id="PS50893">
    <property type="entry name" value="ABC_TRANSPORTER_2"/>
    <property type="match status" value="1"/>
</dbReference>
<dbReference type="GO" id="GO:0005524">
    <property type="term" value="F:ATP binding"/>
    <property type="evidence" value="ECO:0007669"/>
    <property type="project" value="UniProtKB-KW"/>
</dbReference>
<accession>A0A177L4J4</accession>
<dbReference type="GO" id="GO:0055085">
    <property type="term" value="P:transmembrane transport"/>
    <property type="evidence" value="ECO:0007669"/>
    <property type="project" value="UniProtKB-ARBA"/>
</dbReference>
<dbReference type="PROSITE" id="PS00211">
    <property type="entry name" value="ABC_TRANSPORTER_1"/>
    <property type="match status" value="1"/>
</dbReference>
<dbReference type="GO" id="GO:0016887">
    <property type="term" value="F:ATP hydrolysis activity"/>
    <property type="evidence" value="ECO:0007669"/>
    <property type="project" value="InterPro"/>
</dbReference>
<dbReference type="AlphaFoldDB" id="A0A177L4J4"/>
<evidence type="ECO:0000256" key="1">
    <source>
        <dbReference type="ARBA" id="ARBA00022448"/>
    </source>
</evidence>
<sequence length="256" mass="29478">MSLLEVREVTKTYSLKNRYGRTSQKNEVVNNVSFSLNRDTCLGLIGESGSGKSTLVKIILGLEKPDQGEVRFRGKSLFKLHSHELKELRRDLQVVFQDCYNSVNPRLTIEEIVAEPLRNYEKMTAEQQRKKVQELLEIVCLHPDEMKKYPHQCSGGQLQRVNIARAIALKPKMILLDEPVSSLDMVVQADIIDLLADLRDMFQLSYLFISHDLHTVRYLADQLMVMDKGRIIETLNDMDQLDQLKHPISRELITTI</sequence>
<dbReference type="STRING" id="29332.AWH48_02835"/>
<dbReference type="PANTHER" id="PTHR43776">
    <property type="entry name" value="TRANSPORT ATP-BINDING PROTEIN"/>
    <property type="match status" value="1"/>
</dbReference>
<gene>
    <name evidence="5" type="ORF">AWH49_17150</name>
</gene>
<evidence type="ECO:0000313" key="6">
    <source>
        <dbReference type="Proteomes" id="UP000076935"/>
    </source>
</evidence>
<evidence type="ECO:0000256" key="3">
    <source>
        <dbReference type="ARBA" id="ARBA00022840"/>
    </source>
</evidence>
<dbReference type="PANTHER" id="PTHR43776:SF8">
    <property type="entry name" value="ABC TRANSPORTER, ATP-BINDING PROTEIN"/>
    <property type="match status" value="1"/>
</dbReference>
<dbReference type="InterPro" id="IPR027417">
    <property type="entry name" value="P-loop_NTPase"/>
</dbReference>
<dbReference type="InterPro" id="IPR050319">
    <property type="entry name" value="ABC_transp_ATP-bind"/>
</dbReference>
<dbReference type="CDD" id="cd03257">
    <property type="entry name" value="ABC_NikE_OppD_transporters"/>
    <property type="match status" value="1"/>
</dbReference>
<dbReference type="InterPro" id="IPR003593">
    <property type="entry name" value="AAA+_ATPase"/>
</dbReference>
<evidence type="ECO:0000256" key="2">
    <source>
        <dbReference type="ARBA" id="ARBA00022741"/>
    </source>
</evidence>
<dbReference type="Pfam" id="PF00005">
    <property type="entry name" value="ABC_tran"/>
    <property type="match status" value="1"/>
</dbReference>
<keyword evidence="2" id="KW-0547">Nucleotide-binding</keyword>
<dbReference type="SUPFAM" id="SSF52540">
    <property type="entry name" value="P-loop containing nucleoside triphosphate hydrolases"/>
    <property type="match status" value="1"/>
</dbReference>
<dbReference type="SMART" id="SM00382">
    <property type="entry name" value="AAA"/>
    <property type="match status" value="1"/>
</dbReference>
<keyword evidence="3 5" id="KW-0067">ATP-binding</keyword>
<name>A0A177L4J4_9BACI</name>
<keyword evidence="1" id="KW-0813">Transport</keyword>
<dbReference type="RefSeq" id="WP_063966212.1">
    <property type="nucleotide sequence ID" value="NZ_JBCNAN010000053.1"/>
</dbReference>
<feature type="domain" description="ABC transporter" evidence="4">
    <location>
        <begin position="4"/>
        <end position="253"/>
    </location>
</feature>
<protein>
    <submittedName>
        <fullName evidence="5">Nickel import ATP-binding protein NikE</fullName>
    </submittedName>
</protein>